<dbReference type="PANTHER" id="PTHR23232">
    <property type="entry name" value="KRAB DOMAIN C2H2 ZINC FINGER"/>
    <property type="match status" value="1"/>
</dbReference>
<dbReference type="AlphaFoldDB" id="A0A4X1VIP7"/>
<dbReference type="InterPro" id="IPR001909">
    <property type="entry name" value="KRAB"/>
</dbReference>
<evidence type="ECO:0000313" key="3">
    <source>
        <dbReference type="Proteomes" id="UP000314985"/>
    </source>
</evidence>
<dbReference type="SMART" id="SM00349">
    <property type="entry name" value="KRAB"/>
    <property type="match status" value="1"/>
</dbReference>
<dbReference type="InterPro" id="IPR036051">
    <property type="entry name" value="KRAB_dom_sf"/>
</dbReference>
<accession>A0A4X1VIP7</accession>
<dbReference type="PROSITE" id="PS50805">
    <property type="entry name" value="KRAB"/>
    <property type="match status" value="1"/>
</dbReference>
<name>A0A4X1VIP7_PIG</name>
<reference evidence="2 3" key="1">
    <citation type="submission" date="2017-08" db="EMBL/GenBank/DDBJ databases">
        <title>USMARCv1.0.</title>
        <authorList>
            <person name="Hannum G.I."/>
            <person name="Koren S."/>
            <person name="Schroeder S.G."/>
            <person name="Chin S.C."/>
            <person name="Nonneman D.J."/>
            <person name="Becker S.A."/>
            <person name="Rosen B.D."/>
            <person name="Bickhart D.M."/>
            <person name="Putnam N.H."/>
            <person name="Green R.E."/>
            <person name="Tuggle C.K."/>
            <person name="Liu H."/>
            <person name="Rohrer G.A."/>
            <person name="Warr A."/>
            <person name="Hall R."/>
            <person name="Kim K."/>
            <person name="Hume D.A."/>
            <person name="Talbot R."/>
            <person name="Chow W."/>
            <person name="Howe K."/>
            <person name="Schwartz A.S."/>
            <person name="Watson M."/>
            <person name="Archibald A.L."/>
            <person name="Phillippy A.M."/>
            <person name="Smith T.P.L."/>
        </authorList>
    </citation>
    <scope>NUCLEOTIDE SEQUENCE [LARGE SCALE GENOMIC DNA]</scope>
</reference>
<proteinExistence type="predicted"/>
<dbReference type="InterPro" id="IPR050169">
    <property type="entry name" value="Krueppel_C2H2_ZnF"/>
</dbReference>
<reference evidence="2" key="2">
    <citation type="submission" date="2025-08" db="UniProtKB">
        <authorList>
            <consortium name="Ensembl"/>
        </authorList>
    </citation>
    <scope>IDENTIFICATION</scope>
</reference>
<dbReference type="PANTHER" id="PTHR23232:SF166">
    <property type="entry name" value="ZINC FINGER PROTEIN 57"/>
    <property type="match status" value="1"/>
</dbReference>
<dbReference type="GO" id="GO:0006355">
    <property type="term" value="P:regulation of DNA-templated transcription"/>
    <property type="evidence" value="ECO:0007669"/>
    <property type="project" value="InterPro"/>
</dbReference>
<dbReference type="SUPFAM" id="SSF109640">
    <property type="entry name" value="KRAB domain (Kruppel-associated box)"/>
    <property type="match status" value="1"/>
</dbReference>
<protein>
    <recommendedName>
        <fullName evidence="1">KRAB domain-containing protein</fullName>
    </recommendedName>
</protein>
<dbReference type="Gene3D" id="6.10.140.140">
    <property type="match status" value="1"/>
</dbReference>
<dbReference type="Ensembl" id="ENSSSCT00070049451.1">
    <property type="protein sequence ID" value="ENSSSCP00070041761.1"/>
    <property type="gene ID" value="ENSSSCG00070024757.1"/>
</dbReference>
<evidence type="ECO:0000259" key="1">
    <source>
        <dbReference type="PROSITE" id="PS50805"/>
    </source>
</evidence>
<feature type="domain" description="KRAB" evidence="1">
    <location>
        <begin position="10"/>
        <end position="83"/>
    </location>
</feature>
<dbReference type="Pfam" id="PF01352">
    <property type="entry name" value="KRAB"/>
    <property type="match status" value="1"/>
</dbReference>
<organism evidence="2 3">
    <name type="scientific">Sus scrofa</name>
    <name type="common">Pig</name>
    <dbReference type="NCBI Taxonomy" id="9823"/>
    <lineage>
        <taxon>Eukaryota</taxon>
        <taxon>Metazoa</taxon>
        <taxon>Chordata</taxon>
        <taxon>Craniata</taxon>
        <taxon>Vertebrata</taxon>
        <taxon>Euteleostomi</taxon>
        <taxon>Mammalia</taxon>
        <taxon>Eutheria</taxon>
        <taxon>Laurasiatheria</taxon>
        <taxon>Artiodactyla</taxon>
        <taxon>Suina</taxon>
        <taxon>Suidae</taxon>
        <taxon>Sus</taxon>
    </lineage>
</organism>
<dbReference type="CDD" id="cd07765">
    <property type="entry name" value="KRAB_A-box"/>
    <property type="match status" value="1"/>
</dbReference>
<sequence>MNYFKIFHPVAFEDVAVNFTQEEWECLDAGQRVLYQEVMSETFRNLMSVGKKLGFLHKHPVPGLQDLWFPWAGRSVQLTSLFLDSVPSRCERSGSLGSGLKKK</sequence>
<evidence type="ECO:0000313" key="2">
    <source>
        <dbReference type="Ensembl" id="ENSSSCP00070041761.1"/>
    </source>
</evidence>
<dbReference type="Proteomes" id="UP000314985">
    <property type="component" value="Chromosome 7"/>
</dbReference>